<evidence type="ECO:0000256" key="5">
    <source>
        <dbReference type="ARBA" id="ARBA00022960"/>
    </source>
</evidence>
<dbReference type="GO" id="GO:0008360">
    <property type="term" value="P:regulation of cell shape"/>
    <property type="evidence" value="ECO:0007669"/>
    <property type="project" value="UniProtKB-KW"/>
</dbReference>
<evidence type="ECO:0000256" key="4">
    <source>
        <dbReference type="ARBA" id="ARBA00022692"/>
    </source>
</evidence>
<evidence type="ECO:0000313" key="9">
    <source>
        <dbReference type="EMBL" id="WAL58022.1"/>
    </source>
</evidence>
<dbReference type="Pfam" id="PF04093">
    <property type="entry name" value="MreD"/>
    <property type="match status" value="1"/>
</dbReference>
<sequence>MNNSERSQSHPLALRALNWAVTVGSVLLCLLLLPTRLPGMELLAVGPNWLLIWVVAWSVKRMAFQGALAGLVLGFIQDGMTSPTPTHALSLAIVGILTARIQKQRYIREDFISIALIVFGMAVVAETIIAIQFSWQTFGSDAAQVNRNLGEIWVYHQQIALSSAILSSLWAPAIYYPLNRWWEQIGDLEKPQPPSKIIKAGQTLKRPITR</sequence>
<dbReference type="NCBIfam" id="TIGR03426">
    <property type="entry name" value="shape_MreD"/>
    <property type="match status" value="1"/>
</dbReference>
<keyword evidence="6 8" id="KW-1133">Transmembrane helix</keyword>
<keyword evidence="10" id="KW-1185">Reference proteome</keyword>
<name>A0A9E9C847_9CYAN</name>
<feature type="transmembrane region" description="Helical" evidence="8">
    <location>
        <begin position="155"/>
        <end position="176"/>
    </location>
</feature>
<gene>
    <name evidence="9" type="primary">mreD</name>
    <name evidence="9" type="ORF">OXH18_12520</name>
</gene>
<accession>A0A9E9C847</accession>
<dbReference type="InterPro" id="IPR007227">
    <property type="entry name" value="Cell_shape_determining_MreD"/>
</dbReference>
<evidence type="ECO:0000256" key="6">
    <source>
        <dbReference type="ARBA" id="ARBA00022989"/>
    </source>
</evidence>
<proteinExistence type="inferred from homology"/>
<dbReference type="EMBL" id="CP113797">
    <property type="protein sequence ID" value="WAL58022.1"/>
    <property type="molecule type" value="Genomic_DNA"/>
</dbReference>
<dbReference type="KEGG" id="tsin:OXH18_12520"/>
<evidence type="ECO:0000256" key="1">
    <source>
        <dbReference type="ARBA" id="ARBA00004651"/>
    </source>
</evidence>
<keyword evidence="3" id="KW-1003">Cell membrane</keyword>
<organism evidence="9 10">
    <name type="scientific">Thermocoleostomius sinensis A174</name>
    <dbReference type="NCBI Taxonomy" id="2016057"/>
    <lineage>
        <taxon>Bacteria</taxon>
        <taxon>Bacillati</taxon>
        <taxon>Cyanobacteriota</taxon>
        <taxon>Cyanophyceae</taxon>
        <taxon>Oculatellales</taxon>
        <taxon>Oculatellaceae</taxon>
        <taxon>Thermocoleostomius</taxon>
    </lineage>
</organism>
<evidence type="ECO:0000313" key="10">
    <source>
        <dbReference type="Proteomes" id="UP001163152"/>
    </source>
</evidence>
<protein>
    <submittedName>
        <fullName evidence="9">Rod shape-determining protein MreD</fullName>
    </submittedName>
</protein>
<dbReference type="GO" id="GO:0005886">
    <property type="term" value="C:plasma membrane"/>
    <property type="evidence" value="ECO:0007669"/>
    <property type="project" value="UniProtKB-SubCell"/>
</dbReference>
<dbReference type="AlphaFoldDB" id="A0A9E9C847"/>
<keyword evidence="4 8" id="KW-0812">Transmembrane</keyword>
<comment type="subcellular location">
    <subcellularLocation>
        <location evidence="1">Cell membrane</location>
        <topology evidence="1">Multi-pass membrane protein</topology>
    </subcellularLocation>
</comment>
<keyword evidence="5" id="KW-0133">Cell shape</keyword>
<evidence type="ECO:0000256" key="2">
    <source>
        <dbReference type="ARBA" id="ARBA00007776"/>
    </source>
</evidence>
<comment type="similarity">
    <text evidence="2">Belongs to the MreD family.</text>
</comment>
<dbReference type="Proteomes" id="UP001163152">
    <property type="component" value="Chromosome"/>
</dbReference>
<evidence type="ECO:0000256" key="8">
    <source>
        <dbReference type="SAM" id="Phobius"/>
    </source>
</evidence>
<feature type="transmembrane region" description="Helical" evidence="8">
    <location>
        <begin position="12"/>
        <end position="33"/>
    </location>
</feature>
<feature type="transmembrane region" description="Helical" evidence="8">
    <location>
        <begin position="111"/>
        <end position="135"/>
    </location>
</feature>
<dbReference type="RefSeq" id="WP_268607418.1">
    <property type="nucleotide sequence ID" value="NZ_CP113797.1"/>
</dbReference>
<evidence type="ECO:0000256" key="7">
    <source>
        <dbReference type="ARBA" id="ARBA00023136"/>
    </source>
</evidence>
<keyword evidence="7 8" id="KW-0472">Membrane</keyword>
<reference evidence="9" key="1">
    <citation type="submission" date="2022-12" db="EMBL/GenBank/DDBJ databases">
        <title>Polyphasic identification of a Novel Hot-Spring Cyanobacterium Ocullathermofonsia sinensis gen nov. sp. nov. and Genomic Insights on its Adaptations to the Thermal Habitat.</title>
        <authorList>
            <person name="Daroch M."/>
            <person name="Tang J."/>
            <person name="Jiang Y."/>
        </authorList>
    </citation>
    <scope>NUCLEOTIDE SEQUENCE</scope>
    <source>
        <strain evidence="9">PKUAC-SCTA174</strain>
    </source>
</reference>
<evidence type="ECO:0000256" key="3">
    <source>
        <dbReference type="ARBA" id="ARBA00022475"/>
    </source>
</evidence>